<dbReference type="Gene3D" id="2.160.20.10">
    <property type="entry name" value="Single-stranded right-handed beta-helix, Pectin lyase-like"/>
    <property type="match status" value="1"/>
</dbReference>
<feature type="non-terminal residue" evidence="3">
    <location>
        <position position="358"/>
    </location>
</feature>
<feature type="domain" description="Right handed beta helix" evidence="2">
    <location>
        <begin position="200"/>
        <end position="344"/>
    </location>
</feature>
<keyword evidence="1" id="KW-0732">Signal</keyword>
<dbReference type="InterPro" id="IPR012334">
    <property type="entry name" value="Pectin_lyas_fold"/>
</dbReference>
<gene>
    <name evidence="3" type="ORF">KCU76_g2049</name>
</gene>
<evidence type="ECO:0000259" key="2">
    <source>
        <dbReference type="Pfam" id="PF13229"/>
    </source>
</evidence>
<dbReference type="SUPFAM" id="SSF51126">
    <property type="entry name" value="Pectin lyase-like"/>
    <property type="match status" value="1"/>
</dbReference>
<protein>
    <recommendedName>
        <fullName evidence="2">Right handed beta helix domain-containing protein</fullName>
    </recommendedName>
</protein>
<dbReference type="InterPro" id="IPR039448">
    <property type="entry name" value="Beta_helix"/>
</dbReference>
<evidence type="ECO:0000256" key="1">
    <source>
        <dbReference type="SAM" id="SignalP"/>
    </source>
</evidence>
<proteinExistence type="predicted"/>
<dbReference type="AlphaFoldDB" id="A0A9P8ETN0"/>
<sequence>MHIYFNYLRAVWLLLCASYLADALPQPWKEAKIYLHENDDYQNAIKHASPGDVFIFTRGTYKGPIVISKDDISLFGHGASIIPGNTQAIPNECSGFAGNDSAGMDTQAGICIAGNGIKFGEFKEHRRITSVTTPVKGVHVSGFEVVGFSGPNIAVIGAQDTLVSGNILRDSATYGCITAGSTNSRVTENTVTSSNLNGIGICMDDTGPVEVSHNDISGYVVGLCLQTNGAQVEENKVKECCWGAFLDPNVEGVELKKNFISAMNPTCFDGSSGIFVDGGINNQIEQNWITGMKLTDGNGAGIMVWDEPDAVANGNKIERNVLKDNNIDIYVNSTGTGNEFDDNHCSTSVPTRLCDARS</sequence>
<accession>A0A9P8ETN0</accession>
<name>A0A9P8ETN0_AURME</name>
<reference evidence="3" key="1">
    <citation type="journal article" date="2021" name="J Fungi (Basel)">
        <title>Virulence traits and population genomics of the black yeast Aureobasidium melanogenum.</title>
        <authorList>
            <person name="Cernosa A."/>
            <person name="Sun X."/>
            <person name="Gostincar C."/>
            <person name="Fang C."/>
            <person name="Gunde-Cimerman N."/>
            <person name="Song Z."/>
        </authorList>
    </citation>
    <scope>NUCLEOTIDE SEQUENCE</scope>
    <source>
        <strain evidence="3">EXF-9911</strain>
    </source>
</reference>
<feature type="chain" id="PRO_5040488483" description="Right handed beta helix domain-containing protein" evidence="1">
    <location>
        <begin position="24"/>
        <end position="358"/>
    </location>
</feature>
<evidence type="ECO:0000313" key="4">
    <source>
        <dbReference type="Proteomes" id="UP000779574"/>
    </source>
</evidence>
<feature type="signal peptide" evidence="1">
    <location>
        <begin position="1"/>
        <end position="23"/>
    </location>
</feature>
<dbReference type="Proteomes" id="UP000779574">
    <property type="component" value="Unassembled WGS sequence"/>
</dbReference>
<organism evidence="3 4">
    <name type="scientific">Aureobasidium melanogenum</name>
    <name type="common">Aureobasidium pullulans var. melanogenum</name>
    <dbReference type="NCBI Taxonomy" id="46634"/>
    <lineage>
        <taxon>Eukaryota</taxon>
        <taxon>Fungi</taxon>
        <taxon>Dikarya</taxon>
        <taxon>Ascomycota</taxon>
        <taxon>Pezizomycotina</taxon>
        <taxon>Dothideomycetes</taxon>
        <taxon>Dothideomycetidae</taxon>
        <taxon>Dothideales</taxon>
        <taxon>Saccotheciaceae</taxon>
        <taxon>Aureobasidium</taxon>
    </lineage>
</organism>
<dbReference type="InterPro" id="IPR011050">
    <property type="entry name" value="Pectin_lyase_fold/virulence"/>
</dbReference>
<comment type="caution">
    <text evidence="3">The sequence shown here is derived from an EMBL/GenBank/DDBJ whole genome shotgun (WGS) entry which is preliminary data.</text>
</comment>
<dbReference type="Pfam" id="PF13229">
    <property type="entry name" value="Beta_helix"/>
    <property type="match status" value="1"/>
</dbReference>
<reference evidence="3" key="2">
    <citation type="submission" date="2021-08" db="EMBL/GenBank/DDBJ databases">
        <authorList>
            <person name="Gostincar C."/>
            <person name="Sun X."/>
            <person name="Song Z."/>
            <person name="Gunde-Cimerman N."/>
        </authorList>
    </citation>
    <scope>NUCLEOTIDE SEQUENCE</scope>
    <source>
        <strain evidence="3">EXF-9911</strain>
    </source>
</reference>
<dbReference type="EMBL" id="JAHFXF010000048">
    <property type="protein sequence ID" value="KAG9698724.1"/>
    <property type="molecule type" value="Genomic_DNA"/>
</dbReference>
<evidence type="ECO:0000313" key="3">
    <source>
        <dbReference type="EMBL" id="KAG9698724.1"/>
    </source>
</evidence>